<dbReference type="SUPFAM" id="SSF51905">
    <property type="entry name" value="FAD/NAD(P)-binding domain"/>
    <property type="match status" value="1"/>
</dbReference>
<dbReference type="GO" id="GO:0004729">
    <property type="term" value="F:oxygen-dependent protoporphyrinogen oxidase activity"/>
    <property type="evidence" value="ECO:0007669"/>
    <property type="project" value="UniProtKB-EC"/>
</dbReference>
<evidence type="ECO:0000259" key="1">
    <source>
        <dbReference type="Pfam" id="PF01593"/>
    </source>
</evidence>
<dbReference type="RefSeq" id="WP_062468420.1">
    <property type="nucleotide sequence ID" value="NZ_BBYN01000007.1"/>
</dbReference>
<dbReference type="KEGG" id="jda:BW727_100352"/>
<dbReference type="Gene3D" id="3.90.660.20">
    <property type="entry name" value="Protoporphyrinogen oxidase, mitochondrial, domain 2"/>
    <property type="match status" value="1"/>
</dbReference>
<name>A0A1S6IMH7_9LACT</name>
<dbReference type="SUPFAM" id="SSF54373">
    <property type="entry name" value="FAD-linked reductases, C-terminal domain"/>
    <property type="match status" value="1"/>
</dbReference>
<keyword evidence="2" id="KW-0560">Oxidoreductase</keyword>
<dbReference type="OrthoDB" id="9805195at2"/>
<protein>
    <submittedName>
        <fullName evidence="2">Protoporphyrinogen oxidase</fullName>
        <ecNumber evidence="2">1.3.3.4</ecNumber>
    </submittedName>
</protein>
<dbReference type="EC" id="1.3.3.4" evidence="2"/>
<dbReference type="STRING" id="708126.BW727_100352"/>
<dbReference type="PANTHER" id="PTHR42923:SF3">
    <property type="entry name" value="PROTOPORPHYRINOGEN OXIDASE"/>
    <property type="match status" value="1"/>
</dbReference>
<dbReference type="AlphaFoldDB" id="A0A1S6IMH7"/>
<dbReference type="InterPro" id="IPR050464">
    <property type="entry name" value="Zeta_carotene_desat/Oxidored"/>
</dbReference>
<accession>A0A1S6IMH7</accession>
<dbReference type="Gene3D" id="1.10.3110.10">
    <property type="entry name" value="protoporphyrinogen ix oxidase, domain 3"/>
    <property type="match status" value="1"/>
</dbReference>
<dbReference type="InterPro" id="IPR036188">
    <property type="entry name" value="FAD/NAD-bd_sf"/>
</dbReference>
<proteinExistence type="predicted"/>
<evidence type="ECO:0000313" key="3">
    <source>
        <dbReference type="Proteomes" id="UP000188993"/>
    </source>
</evidence>
<keyword evidence="3" id="KW-1185">Reference proteome</keyword>
<dbReference type="Gene3D" id="3.50.50.60">
    <property type="entry name" value="FAD/NAD(P)-binding domain"/>
    <property type="match status" value="1"/>
</dbReference>
<organism evidence="2 3">
    <name type="scientific">Jeotgalibaca dankookensis</name>
    <dbReference type="NCBI Taxonomy" id="708126"/>
    <lineage>
        <taxon>Bacteria</taxon>
        <taxon>Bacillati</taxon>
        <taxon>Bacillota</taxon>
        <taxon>Bacilli</taxon>
        <taxon>Lactobacillales</taxon>
        <taxon>Carnobacteriaceae</taxon>
        <taxon>Jeotgalibaca</taxon>
    </lineage>
</organism>
<dbReference type="EMBL" id="CP019728">
    <property type="protein sequence ID" value="AQS52745.1"/>
    <property type="molecule type" value="Genomic_DNA"/>
</dbReference>
<dbReference type="Proteomes" id="UP000188993">
    <property type="component" value="Chromosome"/>
</dbReference>
<feature type="domain" description="Amine oxidase" evidence="1">
    <location>
        <begin position="15"/>
        <end position="463"/>
    </location>
</feature>
<sequence length="478" mass="54407">MERARNRIAVLGSGLSGLVAAYHIQKIIDSEQLPFELITLEQRDQAGGTIRTIQTEIGPIDVGASTFDIRQADIRPFLKEIGLDQEIEYSLDWKFDRFNTQDFIEADKVSYRGIPIHLNDLLQERELSFSDKVSVLVNQTFNGIKQKSTINITTSIFLEDRFCKAVSTLIAYPNYPEYIFGSMELCSPFFFDQHLIQLFGDKRRTQQLTKMELEELIDNGNKEFHLINGLHTLVDQLAGYLSDSILTNKKVTALTQMDDGLFLLTVNQKESIRANVVVSTLPLSESHHLVTENKQALLDFPKPNTSSMATILFQFKKGTIRRYPKGIGFVVPKRSAYHMTRATFLNKKWPSLKDTDSDYLLVEIGRRQEDAIVQLLDETILEIILTELQEILQLEGSYQSAQVFRWKDAVPHLLADERQELEKYSKEHKKRINDLGLFIGGNGLHGYGLSNAILEGQRLADEAIAYMKKNTQIEVGQG</sequence>
<evidence type="ECO:0000313" key="2">
    <source>
        <dbReference type="EMBL" id="AQS52745.1"/>
    </source>
</evidence>
<dbReference type="InterPro" id="IPR002937">
    <property type="entry name" value="Amino_oxidase"/>
</dbReference>
<dbReference type="Pfam" id="PF01593">
    <property type="entry name" value="Amino_oxidase"/>
    <property type="match status" value="1"/>
</dbReference>
<reference evidence="2 3" key="1">
    <citation type="journal article" date="2014" name="Int. J. Syst. Evol. Microbiol.">
        <title>Jeotgalibaca dankookensis gen. nov., sp. nov., a member of the family Carnobacteriaceae, isolated from seujeot (Korean traditional food).</title>
        <authorList>
            <person name="Lee D.G."/>
            <person name="Trujillo M.E."/>
            <person name="Kang H."/>
            <person name="Ahn T.Y."/>
        </authorList>
    </citation>
    <scope>NUCLEOTIDE SEQUENCE [LARGE SCALE GENOMIC DNA]</scope>
    <source>
        <strain evidence="2 3">EX-07</strain>
    </source>
</reference>
<dbReference type="PANTHER" id="PTHR42923">
    <property type="entry name" value="PROTOPORPHYRINOGEN OXIDASE"/>
    <property type="match status" value="1"/>
</dbReference>
<gene>
    <name evidence="2" type="primary">hemY</name>
    <name evidence="2" type="ORF">BW727_100352</name>
</gene>